<dbReference type="InterPro" id="IPR011798">
    <property type="entry name" value="APS_reductase"/>
</dbReference>
<dbReference type="GO" id="GO:0051539">
    <property type="term" value="F:4 iron, 4 sulfur cluster binding"/>
    <property type="evidence" value="ECO:0007669"/>
    <property type="project" value="UniProtKB-UniRule"/>
</dbReference>
<evidence type="ECO:0000259" key="15">
    <source>
        <dbReference type="Pfam" id="PF01507"/>
    </source>
</evidence>
<dbReference type="PIRSF" id="PIRSF000857">
    <property type="entry name" value="PAPS_reductase"/>
    <property type="match status" value="1"/>
</dbReference>
<feature type="binding site" evidence="14">
    <location>
        <position position="130"/>
    </location>
    <ligand>
        <name>[4Fe-4S] cluster</name>
        <dbReference type="ChEBI" id="CHEBI:49883"/>
    </ligand>
</feature>
<keyword evidence="2 14" id="KW-0963">Cytoplasm</keyword>
<evidence type="ECO:0000256" key="5">
    <source>
        <dbReference type="ARBA" id="ARBA00023004"/>
    </source>
</evidence>
<dbReference type="InterPro" id="IPR002500">
    <property type="entry name" value="PAPS_reduct_dom"/>
</dbReference>
<proteinExistence type="inferred from homology"/>
<dbReference type="HAMAP" id="MF_00063">
    <property type="entry name" value="CysH"/>
    <property type="match status" value="1"/>
</dbReference>
<dbReference type="PANTHER" id="PTHR46482">
    <property type="entry name" value="5'-ADENYLYLSULFATE REDUCTASE 3, CHLOROPLASTIC"/>
    <property type="match status" value="1"/>
</dbReference>
<dbReference type="EC" id="1.8.4.10" evidence="9 14"/>
<dbReference type="RefSeq" id="WP_139883316.1">
    <property type="nucleotide sequence ID" value="NZ_CP040986.1"/>
</dbReference>
<evidence type="ECO:0000256" key="12">
    <source>
        <dbReference type="ARBA" id="ARBA00032041"/>
    </source>
</evidence>
<dbReference type="EMBL" id="CP040986">
    <property type="protein sequence ID" value="QDD13535.1"/>
    <property type="molecule type" value="Genomic_DNA"/>
</dbReference>
<keyword evidence="3 14" id="KW-0479">Metal-binding</keyword>
<feature type="domain" description="Phosphoadenosine phosphosulphate reductase" evidence="15">
    <location>
        <begin position="44"/>
        <end position="218"/>
    </location>
</feature>
<evidence type="ECO:0000313" key="16">
    <source>
        <dbReference type="EMBL" id="QDD13535.1"/>
    </source>
</evidence>
<sequence>MMIHANKKHIDKIDIDDELIKIIDEKSKNVISLIQKNIEKYSSVAFANSLGAEDMVLIDLIQKNKLSVEAFSIDTGRLPPETYNLIQKVEDKYQFKIKLYFPDYQKIESYVNTNGINAFYNSVDLRKSCCAIRKVEPLNRALKDKKVWITGMRQEQSQTRFALKEEEFDEVHQSQKLNPLSTWSELEVWAYIKINDVPYNTLHDQFYPSIGCAPCTRAISAGEDIRAGRWWWEDPQNKECGLHVK</sequence>
<dbReference type="InterPro" id="IPR014729">
    <property type="entry name" value="Rossmann-like_a/b/a_fold"/>
</dbReference>
<dbReference type="AlphaFoldDB" id="A0AAE6FSV1"/>
<gene>
    <name evidence="14" type="primary">cysH</name>
    <name evidence="16" type="ORF">FIT61_03610</name>
</gene>
<comment type="pathway">
    <text evidence="8 14">Sulfur metabolism; hydrogen sulfide biosynthesis; sulfite from sulfate.</text>
</comment>
<dbReference type="Pfam" id="PF01507">
    <property type="entry name" value="PAPS_reduct"/>
    <property type="match status" value="1"/>
</dbReference>
<comment type="function">
    <text evidence="7 14">Catalyzes the formation of sulfite from adenosine 5'-phosphosulfate (APS) using thioredoxin as an electron donor.</text>
</comment>
<evidence type="ECO:0000256" key="1">
    <source>
        <dbReference type="ARBA" id="ARBA00009732"/>
    </source>
</evidence>
<dbReference type="GO" id="GO:0004604">
    <property type="term" value="F:phosphoadenylyl-sulfate reductase (thioredoxin) activity"/>
    <property type="evidence" value="ECO:0007669"/>
    <property type="project" value="UniProtKB-UniRule"/>
</dbReference>
<dbReference type="GO" id="GO:0005737">
    <property type="term" value="C:cytoplasm"/>
    <property type="evidence" value="ECO:0007669"/>
    <property type="project" value="UniProtKB-SubCell"/>
</dbReference>
<dbReference type="NCBIfam" id="TIGR00434">
    <property type="entry name" value="cysH"/>
    <property type="match status" value="1"/>
</dbReference>
<comment type="similarity">
    <text evidence="1 14">Belongs to the PAPS reductase family. CysH subfamily.</text>
</comment>
<dbReference type="Gene3D" id="3.40.50.620">
    <property type="entry name" value="HUPs"/>
    <property type="match status" value="1"/>
</dbReference>
<keyword evidence="17" id="KW-1185">Reference proteome</keyword>
<dbReference type="KEGG" id="mrk:FIT61_03610"/>
<evidence type="ECO:0000256" key="7">
    <source>
        <dbReference type="ARBA" id="ARBA00024298"/>
    </source>
</evidence>
<feature type="binding site" evidence="14">
    <location>
        <position position="215"/>
    </location>
    <ligand>
        <name>[4Fe-4S] cluster</name>
        <dbReference type="ChEBI" id="CHEBI:49883"/>
    </ligand>
</feature>
<evidence type="ECO:0000256" key="3">
    <source>
        <dbReference type="ARBA" id="ARBA00022723"/>
    </source>
</evidence>
<evidence type="ECO:0000256" key="13">
    <source>
        <dbReference type="ARBA" id="ARBA00048441"/>
    </source>
</evidence>
<protein>
    <recommendedName>
        <fullName evidence="10 14">Adenosine 5'-phosphosulfate reductase</fullName>
        <shortName evidence="14">APS reductase</shortName>
        <ecNumber evidence="9 14">1.8.4.10</ecNumber>
    </recommendedName>
    <alternativeName>
        <fullName evidence="12 14">5'-adenylylsulfate reductase</fullName>
    </alternativeName>
    <alternativeName>
        <fullName evidence="11 14">Thioredoxin-dependent 5'-adenylylsulfate reductase</fullName>
    </alternativeName>
</protein>
<dbReference type="GO" id="GO:0043866">
    <property type="term" value="F:adenylyl-sulfate reductase (thioredoxin) activity"/>
    <property type="evidence" value="ECO:0007669"/>
    <property type="project" value="UniProtKB-EC"/>
</dbReference>
<evidence type="ECO:0000256" key="6">
    <source>
        <dbReference type="ARBA" id="ARBA00023014"/>
    </source>
</evidence>
<feature type="binding site" evidence="14">
    <location>
        <position position="129"/>
    </location>
    <ligand>
        <name>[4Fe-4S] cluster</name>
        <dbReference type="ChEBI" id="CHEBI:49883"/>
    </ligand>
</feature>
<reference evidence="16 17" key="1">
    <citation type="journal article" date="2019" name="ISME J.">
        <title>Evolution in action: habitat transition from sediment to the pelagial leads to genome streamlining in Methylophilaceae.</title>
        <authorList>
            <person name="Salcher M."/>
            <person name="Schaefle D."/>
            <person name="Kaspar M."/>
            <person name="Neuenschwander S.M."/>
            <person name="Ghai R."/>
        </authorList>
    </citation>
    <scope>NUCLEOTIDE SEQUENCE [LARGE SCALE GENOMIC DNA]</scope>
    <source>
        <strain evidence="16 17">MMS-RI-1</strain>
    </source>
</reference>
<keyword evidence="5 14" id="KW-0408">Iron</keyword>
<evidence type="ECO:0000256" key="11">
    <source>
        <dbReference type="ARBA" id="ARBA00030894"/>
    </source>
</evidence>
<dbReference type="Proteomes" id="UP000312102">
    <property type="component" value="Chromosome"/>
</dbReference>
<dbReference type="CDD" id="cd23945">
    <property type="entry name" value="PAPS_reductase"/>
    <property type="match status" value="1"/>
</dbReference>
<comment type="catalytic activity">
    <reaction evidence="13 14">
        <text>[thioredoxin]-disulfide + sulfite + AMP + 2 H(+) = adenosine 5'-phosphosulfate + [thioredoxin]-dithiol</text>
        <dbReference type="Rhea" id="RHEA:21976"/>
        <dbReference type="Rhea" id="RHEA-COMP:10698"/>
        <dbReference type="Rhea" id="RHEA-COMP:10700"/>
        <dbReference type="ChEBI" id="CHEBI:15378"/>
        <dbReference type="ChEBI" id="CHEBI:17359"/>
        <dbReference type="ChEBI" id="CHEBI:29950"/>
        <dbReference type="ChEBI" id="CHEBI:50058"/>
        <dbReference type="ChEBI" id="CHEBI:58243"/>
        <dbReference type="ChEBI" id="CHEBI:456215"/>
        <dbReference type="EC" id="1.8.4.10"/>
    </reaction>
</comment>
<evidence type="ECO:0000256" key="9">
    <source>
        <dbReference type="ARBA" id="ARBA00024386"/>
    </source>
</evidence>
<dbReference type="NCBIfam" id="TIGR02055">
    <property type="entry name" value="APS_reductase"/>
    <property type="match status" value="1"/>
</dbReference>
<comment type="cofactor">
    <cofactor evidence="14">
        <name>[4Fe-4S] cluster</name>
        <dbReference type="ChEBI" id="CHEBI:49883"/>
    </cofactor>
    <text evidence="14">Binds 1 [4Fe-4S] cluster per subunit.</text>
</comment>
<feature type="binding site" evidence="14">
    <location>
        <position position="212"/>
    </location>
    <ligand>
        <name>[4Fe-4S] cluster</name>
        <dbReference type="ChEBI" id="CHEBI:49883"/>
    </ligand>
</feature>
<keyword evidence="6 14" id="KW-0411">Iron-sulfur</keyword>
<organism evidence="16 17">
    <name type="scientific">Candidatus Methylopumilus rimovensis</name>
    <dbReference type="NCBI Taxonomy" id="2588535"/>
    <lineage>
        <taxon>Bacteria</taxon>
        <taxon>Pseudomonadati</taxon>
        <taxon>Pseudomonadota</taxon>
        <taxon>Betaproteobacteria</taxon>
        <taxon>Nitrosomonadales</taxon>
        <taxon>Methylophilaceae</taxon>
        <taxon>Candidatus Methylopumilus</taxon>
    </lineage>
</organism>
<evidence type="ECO:0000256" key="8">
    <source>
        <dbReference type="ARBA" id="ARBA00024327"/>
    </source>
</evidence>
<dbReference type="SUPFAM" id="SSF52402">
    <property type="entry name" value="Adenine nucleotide alpha hydrolases-like"/>
    <property type="match status" value="1"/>
</dbReference>
<name>A0AAE6FSV1_9PROT</name>
<feature type="active site" description="Nucleophile; cysteine thiosulfonate intermediate" evidence="14">
    <location>
        <position position="240"/>
    </location>
</feature>
<dbReference type="GO" id="GO:0019344">
    <property type="term" value="P:cysteine biosynthetic process"/>
    <property type="evidence" value="ECO:0007669"/>
    <property type="project" value="InterPro"/>
</dbReference>
<evidence type="ECO:0000256" key="10">
    <source>
        <dbReference type="ARBA" id="ARBA00029514"/>
    </source>
</evidence>
<dbReference type="GO" id="GO:0019379">
    <property type="term" value="P:sulfate assimilation, phosphoadenylyl sulfate reduction by phosphoadenylyl-sulfate reductase (thioredoxin)"/>
    <property type="evidence" value="ECO:0007669"/>
    <property type="project" value="UniProtKB-UniRule"/>
</dbReference>
<dbReference type="InterPro" id="IPR004511">
    <property type="entry name" value="PAPS/APS_Rdtase"/>
</dbReference>
<keyword evidence="4 14" id="KW-0560">Oxidoreductase</keyword>
<dbReference type="NCBIfam" id="NF002537">
    <property type="entry name" value="PRK02090.1"/>
    <property type="match status" value="1"/>
</dbReference>
<comment type="subcellular location">
    <subcellularLocation>
        <location evidence="14">Cytoplasm</location>
    </subcellularLocation>
</comment>
<dbReference type="PANTHER" id="PTHR46482:SF9">
    <property type="entry name" value="5'-ADENYLYLSULFATE REDUCTASE 1, CHLOROPLASTIC"/>
    <property type="match status" value="1"/>
</dbReference>
<dbReference type="GO" id="GO:0046872">
    <property type="term" value="F:metal ion binding"/>
    <property type="evidence" value="ECO:0007669"/>
    <property type="project" value="UniProtKB-KW"/>
</dbReference>
<evidence type="ECO:0000256" key="2">
    <source>
        <dbReference type="ARBA" id="ARBA00022490"/>
    </source>
</evidence>
<dbReference type="GO" id="GO:0070814">
    <property type="term" value="P:hydrogen sulfide biosynthetic process"/>
    <property type="evidence" value="ECO:0007669"/>
    <property type="project" value="UniProtKB-UniRule"/>
</dbReference>
<evidence type="ECO:0000313" key="17">
    <source>
        <dbReference type="Proteomes" id="UP000312102"/>
    </source>
</evidence>
<accession>A0AAE6FSV1</accession>
<evidence type="ECO:0000256" key="14">
    <source>
        <dbReference type="HAMAP-Rule" id="MF_00063"/>
    </source>
</evidence>
<evidence type="ECO:0000256" key="4">
    <source>
        <dbReference type="ARBA" id="ARBA00023002"/>
    </source>
</evidence>